<evidence type="ECO:0000256" key="5">
    <source>
        <dbReference type="SAM" id="Phobius"/>
    </source>
</evidence>
<keyword evidence="8" id="KW-1185">Reference proteome</keyword>
<evidence type="ECO:0000259" key="6">
    <source>
        <dbReference type="Pfam" id="PF02544"/>
    </source>
</evidence>
<comment type="caution">
    <text evidence="7">The sequence shown here is derived from an EMBL/GenBank/DDBJ whole genome shotgun (WGS) entry which is preliminary data.</text>
</comment>
<dbReference type="Pfam" id="PF02544">
    <property type="entry name" value="Steroid_dh"/>
    <property type="match status" value="1"/>
</dbReference>
<dbReference type="STRING" id="4846.A0A367IVW1"/>
<feature type="domain" description="3-oxo-5-alpha-steroid 4-dehydrogenase C-terminal" evidence="6">
    <location>
        <begin position="93"/>
        <end position="208"/>
    </location>
</feature>
<dbReference type="InterPro" id="IPR001104">
    <property type="entry name" value="3-oxo-5_a-steroid_4-DH_C"/>
</dbReference>
<organism evidence="7 8">
    <name type="scientific">Rhizopus stolonifer</name>
    <name type="common">Rhizopus nigricans</name>
    <dbReference type="NCBI Taxonomy" id="4846"/>
    <lineage>
        <taxon>Eukaryota</taxon>
        <taxon>Fungi</taxon>
        <taxon>Fungi incertae sedis</taxon>
        <taxon>Mucoromycota</taxon>
        <taxon>Mucoromycotina</taxon>
        <taxon>Mucoromycetes</taxon>
        <taxon>Mucorales</taxon>
        <taxon>Mucorineae</taxon>
        <taxon>Rhizopodaceae</taxon>
        <taxon>Rhizopus</taxon>
    </lineage>
</organism>
<dbReference type="GO" id="GO:0005783">
    <property type="term" value="C:endoplasmic reticulum"/>
    <property type="evidence" value="ECO:0007669"/>
    <property type="project" value="TreeGrafter"/>
</dbReference>
<dbReference type="AlphaFoldDB" id="A0A367IVW1"/>
<dbReference type="EMBL" id="PJQM01005336">
    <property type="protein sequence ID" value="RCH81855.1"/>
    <property type="molecule type" value="Genomic_DNA"/>
</dbReference>
<dbReference type="InterPro" id="IPR039698">
    <property type="entry name" value="Dfg10/SRD5A3"/>
</dbReference>
<dbReference type="Proteomes" id="UP000253551">
    <property type="component" value="Unassembled WGS sequence"/>
</dbReference>
<dbReference type="PANTHER" id="PTHR14624">
    <property type="entry name" value="DFG10 PROTEIN"/>
    <property type="match status" value="1"/>
</dbReference>
<keyword evidence="2 5" id="KW-0812">Transmembrane</keyword>
<dbReference type="GO" id="GO:0003865">
    <property type="term" value="F:3-oxo-5-alpha-steroid 4-dehydrogenase activity"/>
    <property type="evidence" value="ECO:0007669"/>
    <property type="project" value="TreeGrafter"/>
</dbReference>
<feature type="transmembrane region" description="Helical" evidence="5">
    <location>
        <begin position="52"/>
        <end position="71"/>
    </location>
</feature>
<feature type="transmembrane region" description="Helical" evidence="5">
    <location>
        <begin position="147"/>
        <end position="173"/>
    </location>
</feature>
<keyword evidence="4 5" id="KW-0472">Membrane</keyword>
<evidence type="ECO:0000256" key="1">
    <source>
        <dbReference type="ARBA" id="ARBA00004127"/>
    </source>
</evidence>
<comment type="subcellular location">
    <subcellularLocation>
        <location evidence="1">Endomembrane system</location>
        <topology evidence="1">Multi-pass membrane protein</topology>
    </subcellularLocation>
</comment>
<evidence type="ECO:0000256" key="3">
    <source>
        <dbReference type="ARBA" id="ARBA00022989"/>
    </source>
</evidence>
<evidence type="ECO:0000313" key="8">
    <source>
        <dbReference type="Proteomes" id="UP000253551"/>
    </source>
</evidence>
<sequence length="210" mass="24342">MNLQHYDIPIASQHVSRQQCVLGLMLMTIHLSRRVYESFWIEKPSKTATMHVSHYLAGIGFYGAMVLGTWLEGASSAFDLWQIHPDHVKSHTIPAITAILLFTYASYHQYHCHVILASLRKHTDTTYTIPRGDWFEYIVTPHYFADILIYLSLCILYGFQNYIILCGFVWTIVNLSIVASETNTWYHTHFGSKYNQTFPDGRWKIIPGCY</sequence>
<dbReference type="PROSITE" id="PS50244">
    <property type="entry name" value="S5A_REDUCTASE"/>
    <property type="match status" value="1"/>
</dbReference>
<dbReference type="OrthoDB" id="541710at2759"/>
<gene>
    <name evidence="7" type="ORF">CU098_008287</name>
</gene>
<evidence type="ECO:0000313" key="7">
    <source>
        <dbReference type="EMBL" id="RCH81855.1"/>
    </source>
</evidence>
<accession>A0A367IVW1</accession>
<name>A0A367IVW1_RHIST</name>
<dbReference type="GO" id="GO:0006488">
    <property type="term" value="P:dolichol-linked oligosaccharide biosynthetic process"/>
    <property type="evidence" value="ECO:0007669"/>
    <property type="project" value="InterPro"/>
</dbReference>
<dbReference type="GO" id="GO:0016095">
    <property type="term" value="P:polyprenol catabolic process"/>
    <property type="evidence" value="ECO:0007669"/>
    <property type="project" value="TreeGrafter"/>
</dbReference>
<dbReference type="UniPathway" id="UPA00378"/>
<proteinExistence type="predicted"/>
<evidence type="ECO:0000256" key="4">
    <source>
        <dbReference type="ARBA" id="ARBA00023136"/>
    </source>
</evidence>
<evidence type="ECO:0000256" key="2">
    <source>
        <dbReference type="ARBA" id="ARBA00022692"/>
    </source>
</evidence>
<dbReference type="PANTHER" id="PTHR14624:SF0">
    <property type="entry name" value="POLYPRENOL REDUCTASE"/>
    <property type="match status" value="1"/>
</dbReference>
<protein>
    <recommendedName>
        <fullName evidence="6">3-oxo-5-alpha-steroid 4-dehydrogenase C-terminal domain-containing protein</fullName>
    </recommendedName>
</protein>
<reference evidence="7 8" key="1">
    <citation type="journal article" date="2018" name="G3 (Bethesda)">
        <title>Phylogenetic and Phylogenomic Definition of Rhizopus Species.</title>
        <authorList>
            <person name="Gryganskyi A.P."/>
            <person name="Golan J."/>
            <person name="Dolatabadi S."/>
            <person name="Mondo S."/>
            <person name="Robb S."/>
            <person name="Idnurm A."/>
            <person name="Muszewska A."/>
            <person name="Steczkiewicz K."/>
            <person name="Masonjones S."/>
            <person name="Liao H.L."/>
            <person name="Gajdeczka M.T."/>
            <person name="Anike F."/>
            <person name="Vuek A."/>
            <person name="Anishchenko I.M."/>
            <person name="Voigt K."/>
            <person name="de Hoog G.S."/>
            <person name="Smith M.E."/>
            <person name="Heitman J."/>
            <person name="Vilgalys R."/>
            <person name="Stajich J.E."/>
        </authorList>
    </citation>
    <scope>NUCLEOTIDE SEQUENCE [LARGE SCALE GENOMIC DNA]</scope>
    <source>
        <strain evidence="7 8">LSU 92-RS-03</strain>
    </source>
</reference>
<keyword evidence="3 5" id="KW-1133">Transmembrane helix</keyword>